<proteinExistence type="predicted"/>
<protein>
    <submittedName>
        <fullName evidence="3">Uncharacterized protein</fullName>
    </submittedName>
</protein>
<dbReference type="RefSeq" id="WP_189135763.1">
    <property type="nucleotide sequence ID" value="NZ_BMMS01000057.1"/>
</dbReference>
<organism evidence="3 4">
    <name type="scientific">Wenjunlia tyrosinilytica</name>
    <dbReference type="NCBI Taxonomy" id="1544741"/>
    <lineage>
        <taxon>Bacteria</taxon>
        <taxon>Bacillati</taxon>
        <taxon>Actinomycetota</taxon>
        <taxon>Actinomycetes</taxon>
        <taxon>Kitasatosporales</taxon>
        <taxon>Streptomycetaceae</taxon>
        <taxon>Wenjunlia</taxon>
    </lineage>
</organism>
<feature type="transmembrane region" description="Helical" evidence="2">
    <location>
        <begin position="32"/>
        <end position="53"/>
    </location>
</feature>
<sequence length="93" mass="9852">MTVQTTVAFHVGVEPCPGGVTGTWTGRRGFQAVPTGLMVVLPLVGLAIVVWMLRGRGLGPHPQITRPVLTSHPPAEPAGYPTRHTARWTGPPP</sequence>
<keyword evidence="2" id="KW-0472">Membrane</keyword>
<evidence type="ECO:0000256" key="1">
    <source>
        <dbReference type="SAM" id="MobiDB-lite"/>
    </source>
</evidence>
<evidence type="ECO:0000313" key="4">
    <source>
        <dbReference type="Proteomes" id="UP000641932"/>
    </source>
</evidence>
<reference evidence="3" key="2">
    <citation type="submission" date="2020-09" db="EMBL/GenBank/DDBJ databases">
        <authorList>
            <person name="Sun Q."/>
            <person name="Zhou Y."/>
        </authorList>
    </citation>
    <scope>NUCLEOTIDE SEQUENCE</scope>
    <source>
        <strain evidence="3">CGMCC 4.7201</strain>
    </source>
</reference>
<comment type="caution">
    <text evidence="3">The sequence shown here is derived from an EMBL/GenBank/DDBJ whole genome shotgun (WGS) entry which is preliminary data.</text>
</comment>
<keyword evidence="4" id="KW-1185">Reference proteome</keyword>
<accession>A0A917ZZH9</accession>
<evidence type="ECO:0000313" key="3">
    <source>
        <dbReference type="EMBL" id="GGP00416.1"/>
    </source>
</evidence>
<reference evidence="3" key="1">
    <citation type="journal article" date="2014" name="Int. J. Syst. Evol. Microbiol.">
        <title>Complete genome sequence of Corynebacterium casei LMG S-19264T (=DSM 44701T), isolated from a smear-ripened cheese.</title>
        <authorList>
            <consortium name="US DOE Joint Genome Institute (JGI-PGF)"/>
            <person name="Walter F."/>
            <person name="Albersmeier A."/>
            <person name="Kalinowski J."/>
            <person name="Ruckert C."/>
        </authorList>
    </citation>
    <scope>NUCLEOTIDE SEQUENCE</scope>
    <source>
        <strain evidence="3">CGMCC 4.7201</strain>
    </source>
</reference>
<feature type="region of interest" description="Disordered" evidence="1">
    <location>
        <begin position="64"/>
        <end position="93"/>
    </location>
</feature>
<dbReference type="AlphaFoldDB" id="A0A917ZZH9"/>
<gene>
    <name evidence="3" type="ORF">GCM10012280_69130</name>
</gene>
<name>A0A917ZZH9_9ACTN</name>
<dbReference type="EMBL" id="BMMS01000057">
    <property type="protein sequence ID" value="GGP00416.1"/>
    <property type="molecule type" value="Genomic_DNA"/>
</dbReference>
<dbReference type="Proteomes" id="UP000641932">
    <property type="component" value="Unassembled WGS sequence"/>
</dbReference>
<keyword evidence="2" id="KW-1133">Transmembrane helix</keyword>
<evidence type="ECO:0000256" key="2">
    <source>
        <dbReference type="SAM" id="Phobius"/>
    </source>
</evidence>
<keyword evidence="2" id="KW-0812">Transmembrane</keyword>